<dbReference type="STRING" id="3218.A0A2K1JH02"/>
<evidence type="ECO:0000313" key="12">
    <source>
        <dbReference type="Proteomes" id="UP000006727"/>
    </source>
</evidence>
<evidence type="ECO:0000256" key="5">
    <source>
        <dbReference type="ARBA" id="ARBA00023002"/>
    </source>
</evidence>
<dbReference type="CDD" id="cd01337">
    <property type="entry name" value="MDH_glyoxysomal_mitochondrial"/>
    <property type="match status" value="1"/>
</dbReference>
<dbReference type="SUPFAM" id="SSF51735">
    <property type="entry name" value="NAD(P)-binding Rossmann-fold domains"/>
    <property type="match status" value="1"/>
</dbReference>
<dbReference type="PROSITE" id="PS00068">
    <property type="entry name" value="MDH"/>
    <property type="match status" value="1"/>
</dbReference>
<dbReference type="Pfam" id="PF02866">
    <property type="entry name" value="Ldh_1_C"/>
    <property type="match status" value="1"/>
</dbReference>
<feature type="domain" description="Lactate/malate dehydrogenase N-terminal" evidence="8">
    <location>
        <begin position="97"/>
        <end position="239"/>
    </location>
</feature>
<reference evidence="10 12" key="1">
    <citation type="journal article" date="2008" name="Science">
        <title>The Physcomitrella genome reveals evolutionary insights into the conquest of land by plants.</title>
        <authorList>
            <person name="Rensing S."/>
            <person name="Lang D."/>
            <person name="Zimmer A."/>
            <person name="Terry A."/>
            <person name="Salamov A."/>
            <person name="Shapiro H."/>
            <person name="Nishiyama T."/>
            <person name="Perroud P.-F."/>
            <person name="Lindquist E."/>
            <person name="Kamisugi Y."/>
            <person name="Tanahashi T."/>
            <person name="Sakakibara K."/>
            <person name="Fujita T."/>
            <person name="Oishi K."/>
            <person name="Shin-I T."/>
            <person name="Kuroki Y."/>
            <person name="Toyoda A."/>
            <person name="Suzuki Y."/>
            <person name="Hashimoto A."/>
            <person name="Yamaguchi K."/>
            <person name="Sugano A."/>
            <person name="Kohara Y."/>
            <person name="Fujiyama A."/>
            <person name="Anterola A."/>
            <person name="Aoki S."/>
            <person name="Ashton N."/>
            <person name="Barbazuk W.B."/>
            <person name="Barker E."/>
            <person name="Bennetzen J."/>
            <person name="Bezanilla M."/>
            <person name="Blankenship R."/>
            <person name="Cho S.H."/>
            <person name="Dutcher S."/>
            <person name="Estelle M."/>
            <person name="Fawcett J.A."/>
            <person name="Gundlach H."/>
            <person name="Hanada K."/>
            <person name="Heyl A."/>
            <person name="Hicks K.A."/>
            <person name="Hugh J."/>
            <person name="Lohr M."/>
            <person name="Mayer K."/>
            <person name="Melkozernov A."/>
            <person name="Murata T."/>
            <person name="Nelson D."/>
            <person name="Pils B."/>
            <person name="Prigge M."/>
            <person name="Reiss B."/>
            <person name="Renner T."/>
            <person name="Rombauts S."/>
            <person name="Rushton P."/>
            <person name="Sanderfoot A."/>
            <person name="Schween G."/>
            <person name="Shiu S.-H."/>
            <person name="Stueber K."/>
            <person name="Theodoulou F.L."/>
            <person name="Tu H."/>
            <person name="Van de Peer Y."/>
            <person name="Verrier P.J."/>
            <person name="Waters E."/>
            <person name="Wood A."/>
            <person name="Yang L."/>
            <person name="Cove D."/>
            <person name="Cuming A."/>
            <person name="Hasebe M."/>
            <person name="Lucas S."/>
            <person name="Mishler D.B."/>
            <person name="Reski R."/>
            <person name="Grigoriev I."/>
            <person name="Quatrano R.S."/>
            <person name="Boore J.L."/>
        </authorList>
    </citation>
    <scope>NUCLEOTIDE SEQUENCE [LARGE SCALE GENOMIC DNA]</scope>
    <source>
        <strain evidence="11 12">cv. Gransden 2004</strain>
    </source>
</reference>
<gene>
    <name evidence="10" type="ORF">PHYPA_018230</name>
</gene>
<dbReference type="OMA" id="CIVECAY"/>
<evidence type="ECO:0000259" key="9">
    <source>
        <dbReference type="Pfam" id="PF02866"/>
    </source>
</evidence>
<dbReference type="InterPro" id="IPR010097">
    <property type="entry name" value="Malate_DH_type1"/>
</dbReference>
<evidence type="ECO:0000313" key="10">
    <source>
        <dbReference type="EMBL" id="PNR40827.1"/>
    </source>
</evidence>
<dbReference type="EMBL" id="ABEU02000014">
    <property type="protein sequence ID" value="PNR40827.1"/>
    <property type="molecule type" value="Genomic_DNA"/>
</dbReference>
<dbReference type="InterPro" id="IPR001236">
    <property type="entry name" value="Lactate/malate_DH_N"/>
</dbReference>
<dbReference type="FunCoup" id="A0A2K1JH02">
    <property type="interactions" value="3245"/>
</dbReference>
<keyword evidence="4" id="KW-0816">Tricarboxylic acid cycle</keyword>
<dbReference type="PANTHER" id="PTHR11540:SF16">
    <property type="entry name" value="MALATE DEHYDROGENASE, MITOCHONDRIAL"/>
    <property type="match status" value="1"/>
</dbReference>
<dbReference type="PaxDb" id="3218-PP1S79_110V6.1"/>
<dbReference type="EnsemblPlants" id="Pp3c14_9020V3.1">
    <property type="protein sequence ID" value="Pp3c14_9020V3.1"/>
    <property type="gene ID" value="Pp3c14_9020"/>
</dbReference>
<feature type="domain" description="Lactate/malate dehydrogenase C-terminal" evidence="9">
    <location>
        <begin position="241"/>
        <end position="406"/>
    </location>
</feature>
<evidence type="ECO:0000256" key="2">
    <source>
        <dbReference type="ARBA" id="ARBA00011738"/>
    </source>
</evidence>
<dbReference type="InterPro" id="IPR015955">
    <property type="entry name" value="Lactate_DH/Glyco_Ohase_4_C"/>
</dbReference>
<keyword evidence="12" id="KW-1185">Reference proteome</keyword>
<accession>A0A2K1JH02</accession>
<dbReference type="NCBIfam" id="TIGR01772">
    <property type="entry name" value="MDH_euk_gproteo"/>
    <property type="match status" value="1"/>
</dbReference>
<dbReference type="FunFam" id="3.90.110.10:FF:000001">
    <property type="entry name" value="Malate dehydrogenase"/>
    <property type="match status" value="1"/>
</dbReference>
<comment type="catalytic activity">
    <reaction evidence="7">
        <text>(S)-malate + NAD(+) = oxaloacetate + NADH + H(+)</text>
        <dbReference type="Rhea" id="RHEA:21432"/>
        <dbReference type="ChEBI" id="CHEBI:15378"/>
        <dbReference type="ChEBI" id="CHEBI:15589"/>
        <dbReference type="ChEBI" id="CHEBI:16452"/>
        <dbReference type="ChEBI" id="CHEBI:57540"/>
        <dbReference type="ChEBI" id="CHEBI:57945"/>
        <dbReference type="EC" id="1.1.1.37"/>
    </reaction>
</comment>
<evidence type="ECO:0000256" key="6">
    <source>
        <dbReference type="ARBA" id="ARBA00023027"/>
    </source>
</evidence>
<dbReference type="Gene3D" id="3.90.110.10">
    <property type="entry name" value="Lactate dehydrogenase/glycoside hydrolase, family 4, C-terminal"/>
    <property type="match status" value="1"/>
</dbReference>
<evidence type="ECO:0000259" key="8">
    <source>
        <dbReference type="Pfam" id="PF00056"/>
    </source>
</evidence>
<dbReference type="SUPFAM" id="SSF56327">
    <property type="entry name" value="LDH C-terminal domain-like"/>
    <property type="match status" value="1"/>
</dbReference>
<evidence type="ECO:0000256" key="7">
    <source>
        <dbReference type="ARBA" id="ARBA00048313"/>
    </source>
</evidence>
<dbReference type="Gramene" id="Pp3c14_9020V3.2">
    <property type="protein sequence ID" value="Pp3c14_9020V3.2"/>
    <property type="gene ID" value="Pp3c14_9020"/>
</dbReference>
<dbReference type="GO" id="GO:0006108">
    <property type="term" value="P:malate metabolic process"/>
    <property type="evidence" value="ECO:0007669"/>
    <property type="project" value="InterPro"/>
</dbReference>
<dbReference type="AlphaFoldDB" id="A0A2K1JH02"/>
<evidence type="ECO:0000313" key="11">
    <source>
        <dbReference type="EnsemblPlants" id="Pp3c14_9020V3.1"/>
    </source>
</evidence>
<dbReference type="GO" id="GO:0030060">
    <property type="term" value="F:L-malate dehydrogenase (NAD+) activity"/>
    <property type="evidence" value="ECO:0000318"/>
    <property type="project" value="GO_Central"/>
</dbReference>
<dbReference type="Pfam" id="PF00056">
    <property type="entry name" value="Ldh_1_N"/>
    <property type="match status" value="1"/>
</dbReference>
<keyword evidence="6" id="KW-0520">NAD</keyword>
<reference evidence="11" key="3">
    <citation type="submission" date="2020-12" db="UniProtKB">
        <authorList>
            <consortium name="EnsemblPlants"/>
        </authorList>
    </citation>
    <scope>IDENTIFICATION</scope>
</reference>
<dbReference type="EnsemblPlants" id="Pp3c14_9020V3.2">
    <property type="protein sequence ID" value="Pp3c14_9020V3.2"/>
    <property type="gene ID" value="Pp3c14_9020"/>
</dbReference>
<evidence type="ECO:0000256" key="4">
    <source>
        <dbReference type="ARBA" id="ARBA00022532"/>
    </source>
</evidence>
<dbReference type="InParanoid" id="A0A2K1JH02"/>
<dbReference type="EC" id="1.1.1.37" evidence="3"/>
<evidence type="ECO:0000256" key="3">
    <source>
        <dbReference type="ARBA" id="ARBA00012995"/>
    </source>
</evidence>
<dbReference type="Gene3D" id="3.40.50.720">
    <property type="entry name" value="NAD(P)-binding Rossmann-like Domain"/>
    <property type="match status" value="1"/>
</dbReference>
<proteinExistence type="inferred from homology"/>
<name>A0A2K1JH02_PHYPA</name>
<organism evidence="10">
    <name type="scientific">Physcomitrium patens</name>
    <name type="common">Spreading-leaved earth moss</name>
    <name type="synonym">Physcomitrella patens</name>
    <dbReference type="NCBI Taxonomy" id="3218"/>
    <lineage>
        <taxon>Eukaryota</taxon>
        <taxon>Viridiplantae</taxon>
        <taxon>Streptophyta</taxon>
        <taxon>Embryophyta</taxon>
        <taxon>Bryophyta</taxon>
        <taxon>Bryophytina</taxon>
        <taxon>Bryopsida</taxon>
        <taxon>Funariidae</taxon>
        <taxon>Funariales</taxon>
        <taxon>Funariaceae</taxon>
        <taxon>Physcomitrium</taxon>
    </lineage>
</organism>
<keyword evidence="5" id="KW-0560">Oxidoreductase</keyword>
<comment type="similarity">
    <text evidence="1">Belongs to the LDH/MDH superfamily. MDH type 1 family.</text>
</comment>
<dbReference type="GO" id="GO:0005737">
    <property type="term" value="C:cytoplasm"/>
    <property type="evidence" value="ECO:0000318"/>
    <property type="project" value="GO_Central"/>
</dbReference>
<dbReference type="InterPro" id="IPR022383">
    <property type="entry name" value="Lactate/malate_DH_C"/>
</dbReference>
<dbReference type="InterPro" id="IPR001252">
    <property type="entry name" value="Malate_DH_AS"/>
</dbReference>
<protein>
    <recommendedName>
        <fullName evidence="3">malate dehydrogenase</fullName>
        <ecNumber evidence="3">1.1.1.37</ecNumber>
    </recommendedName>
</protein>
<sequence>MASTATAFNAATAANGVRLNSIAASCASSASCRSVSFSSLRPAAASRLSSLNSSLRGGFIVVQGDVAWRQDVRGMPVQVRADASGAAAPKSGSSTFKVAVLGAAGGIGQPLSLLIKMSPLVSDLRLYDIANVKGVAADLSHCNTPAQVSAYTGPAELAAALKDVNLVIIPAGVPRKPGMTRDDLFNINAGIVRSLVEAVAENCPNALINIISNPVNSTVPIAAEVLKAKGVYDPKKVFGVTTLDVVRANTFVAQKKNLRLIDVNVPVIGGHAGITILPLLSKTKPTVEFTPAEVEELTVRIQNAGTEVVDAKAGAGSATLSMAYAAARFAESCMRAMDGDSDVYECAYVQSEVTDLPFFATTLKLGKKGVEEIISEDLNGLTEYEKKAVEALKTELKGSIEKGVQFANKQAATV</sequence>
<dbReference type="Gramene" id="Pp3c14_9020V3.1">
    <property type="protein sequence ID" value="Pp3c14_9020V3.1"/>
    <property type="gene ID" value="Pp3c14_9020"/>
</dbReference>
<evidence type="ECO:0000256" key="1">
    <source>
        <dbReference type="ARBA" id="ARBA00008824"/>
    </source>
</evidence>
<dbReference type="InterPro" id="IPR036291">
    <property type="entry name" value="NAD(P)-bd_dom_sf"/>
</dbReference>
<comment type="subunit">
    <text evidence="2">Homodimer.</text>
</comment>
<dbReference type="PANTHER" id="PTHR11540">
    <property type="entry name" value="MALATE AND LACTATE DEHYDROGENASE"/>
    <property type="match status" value="1"/>
</dbReference>
<dbReference type="GO" id="GO:0006099">
    <property type="term" value="P:tricarboxylic acid cycle"/>
    <property type="evidence" value="ECO:0007669"/>
    <property type="project" value="UniProtKB-KW"/>
</dbReference>
<reference evidence="10 12" key="2">
    <citation type="journal article" date="2018" name="Plant J.">
        <title>The Physcomitrella patens chromosome-scale assembly reveals moss genome structure and evolution.</title>
        <authorList>
            <person name="Lang D."/>
            <person name="Ullrich K.K."/>
            <person name="Murat F."/>
            <person name="Fuchs J."/>
            <person name="Jenkins J."/>
            <person name="Haas F.B."/>
            <person name="Piednoel M."/>
            <person name="Gundlach H."/>
            <person name="Van Bel M."/>
            <person name="Meyberg R."/>
            <person name="Vives C."/>
            <person name="Morata J."/>
            <person name="Symeonidi A."/>
            <person name="Hiss M."/>
            <person name="Muchero W."/>
            <person name="Kamisugi Y."/>
            <person name="Saleh O."/>
            <person name="Blanc G."/>
            <person name="Decker E.L."/>
            <person name="van Gessel N."/>
            <person name="Grimwood J."/>
            <person name="Hayes R.D."/>
            <person name="Graham S.W."/>
            <person name="Gunter L.E."/>
            <person name="McDaniel S.F."/>
            <person name="Hoernstein S.N.W."/>
            <person name="Larsson A."/>
            <person name="Li F.W."/>
            <person name="Perroud P.F."/>
            <person name="Phillips J."/>
            <person name="Ranjan P."/>
            <person name="Rokshar D.S."/>
            <person name="Rothfels C.J."/>
            <person name="Schneider L."/>
            <person name="Shu S."/>
            <person name="Stevenson D.W."/>
            <person name="Thummler F."/>
            <person name="Tillich M."/>
            <person name="Villarreal Aguilar J.C."/>
            <person name="Widiez T."/>
            <person name="Wong G.K."/>
            <person name="Wymore A."/>
            <person name="Zhang Y."/>
            <person name="Zimmer A.D."/>
            <person name="Quatrano R.S."/>
            <person name="Mayer K.F.X."/>
            <person name="Goodstein D."/>
            <person name="Casacuberta J.M."/>
            <person name="Vandepoele K."/>
            <person name="Reski R."/>
            <person name="Cuming A.C."/>
            <person name="Tuskan G.A."/>
            <person name="Maumus F."/>
            <person name="Salse J."/>
            <person name="Schmutz J."/>
            <person name="Rensing S.A."/>
        </authorList>
    </citation>
    <scope>NUCLEOTIDE SEQUENCE [LARGE SCALE GENOMIC DNA]</scope>
    <source>
        <strain evidence="11 12">cv. Gransden 2004</strain>
    </source>
</reference>
<dbReference type="FunFam" id="3.40.50.720:FF:000013">
    <property type="entry name" value="Malate dehydrogenase"/>
    <property type="match status" value="1"/>
</dbReference>
<dbReference type="Proteomes" id="UP000006727">
    <property type="component" value="Chromosome 14"/>
</dbReference>